<feature type="transmembrane region" description="Helical" evidence="5">
    <location>
        <begin position="403"/>
        <end position="430"/>
    </location>
</feature>
<feature type="transmembrane region" description="Helical" evidence="5">
    <location>
        <begin position="273"/>
        <end position="293"/>
    </location>
</feature>
<sequence length="489" mass="56689">MIYKEWTLSVKLCILILACVYLFTFFLCFANYNNPEFVYYLSPNNLNNLSLLFFVIITIIALRSLKFYAFLLVLMILSFPSNIDNYLPSVLISAPFDFRKVFFPLITRIDIFLLLGVIKFKTAQNKPLYSHTNRIIIIICLLLFLSSFFNSIISNNLTDITLISAGSYHLRYIILLFLLVKTTDIMKYKTQLYYGLIFALIILIVESLIYTFFVANSQRFISGSLRANSFGNILAALTSYFLFLTLRKKISGIYIFVVILLSILIYFNGTRSAIFFFSGYLLSEFLIFLFRRAKKITNKIIALCIGLTVVSMFVFSITRSNRLNITNFKIEKIDLTQRNLNEIIVLEQNDFTASLLLRLEHYQTSLNMIKARPYWGIGAGRWNKIKQNYGSNERNLMDSHNDFLAFASQYGILVGCIVCVCFYFLPYFVFIKQKNNFKADNIDYLYLVSFMMAFAGLTNAGLFKHQIFGFLTLVLMFSLCDYQNNTNKK</sequence>
<keyword evidence="3 5" id="KW-1133">Transmembrane helix</keyword>
<keyword evidence="4 5" id="KW-0472">Membrane</keyword>
<evidence type="ECO:0000256" key="4">
    <source>
        <dbReference type="ARBA" id="ARBA00023136"/>
    </source>
</evidence>
<evidence type="ECO:0000256" key="1">
    <source>
        <dbReference type="ARBA" id="ARBA00004141"/>
    </source>
</evidence>
<dbReference type="GO" id="GO:0016020">
    <property type="term" value="C:membrane"/>
    <property type="evidence" value="ECO:0007669"/>
    <property type="project" value="UniProtKB-SubCell"/>
</dbReference>
<feature type="transmembrane region" description="Helical" evidence="5">
    <location>
        <begin position="192"/>
        <end position="213"/>
    </location>
</feature>
<evidence type="ECO:0000313" key="8">
    <source>
        <dbReference type="Proteomes" id="UP000291142"/>
    </source>
</evidence>
<keyword evidence="8" id="KW-1185">Reference proteome</keyword>
<dbReference type="RefSeq" id="WP_130965315.1">
    <property type="nucleotide sequence ID" value="NZ_SIRT01000015.1"/>
</dbReference>
<name>A0A4Q9FDM7_9FLAO</name>
<feature type="transmembrane region" description="Helical" evidence="5">
    <location>
        <begin position="250"/>
        <end position="267"/>
    </location>
</feature>
<evidence type="ECO:0000313" key="7">
    <source>
        <dbReference type="EMBL" id="TBN00180.1"/>
    </source>
</evidence>
<dbReference type="PANTHER" id="PTHR37422:SF13">
    <property type="entry name" value="LIPOPOLYSACCHARIDE BIOSYNTHESIS PROTEIN PA4999-RELATED"/>
    <property type="match status" value="1"/>
</dbReference>
<evidence type="ECO:0000256" key="5">
    <source>
        <dbReference type="SAM" id="Phobius"/>
    </source>
</evidence>
<comment type="caution">
    <text evidence="7">The sequence shown here is derived from an EMBL/GenBank/DDBJ whole genome shotgun (WGS) entry which is preliminary data.</text>
</comment>
<evidence type="ECO:0000259" key="6">
    <source>
        <dbReference type="Pfam" id="PF04932"/>
    </source>
</evidence>
<dbReference type="EMBL" id="SIRT01000015">
    <property type="protein sequence ID" value="TBN00180.1"/>
    <property type="molecule type" value="Genomic_DNA"/>
</dbReference>
<keyword evidence="7" id="KW-0436">Ligase</keyword>
<dbReference type="InterPro" id="IPR007016">
    <property type="entry name" value="O-antigen_ligase-rel_domated"/>
</dbReference>
<feature type="transmembrane region" description="Helical" evidence="5">
    <location>
        <begin position="225"/>
        <end position="243"/>
    </location>
</feature>
<dbReference type="PANTHER" id="PTHR37422">
    <property type="entry name" value="TEICHURONIC ACID BIOSYNTHESIS PROTEIN TUAE"/>
    <property type="match status" value="1"/>
</dbReference>
<feature type="transmembrane region" description="Helical" evidence="5">
    <location>
        <begin position="103"/>
        <end position="123"/>
    </location>
</feature>
<dbReference type="InterPro" id="IPR051533">
    <property type="entry name" value="WaaL-like"/>
</dbReference>
<dbReference type="OrthoDB" id="1631746at2"/>
<protein>
    <submittedName>
        <fullName evidence="7">O-antigen ligase domain-containing protein</fullName>
    </submittedName>
</protein>
<accession>A0A4Q9FDM7</accession>
<reference evidence="7 8" key="1">
    <citation type="submission" date="2019-02" db="EMBL/GenBank/DDBJ databases">
        <title>Hyunsoonleella sp., isolated from marine sediment.</title>
        <authorList>
            <person name="Liu B.-T."/>
        </authorList>
    </citation>
    <scope>NUCLEOTIDE SEQUENCE [LARGE SCALE GENOMIC DNA]</scope>
    <source>
        <strain evidence="7 8">T58</strain>
    </source>
</reference>
<comment type="subcellular location">
    <subcellularLocation>
        <location evidence="1">Membrane</location>
        <topology evidence="1">Multi-pass membrane protein</topology>
    </subcellularLocation>
</comment>
<feature type="transmembrane region" description="Helical" evidence="5">
    <location>
        <begin position="442"/>
        <end position="461"/>
    </location>
</feature>
<organism evidence="7 8">
    <name type="scientific">Hyunsoonleella flava</name>
    <dbReference type="NCBI Taxonomy" id="2527939"/>
    <lineage>
        <taxon>Bacteria</taxon>
        <taxon>Pseudomonadati</taxon>
        <taxon>Bacteroidota</taxon>
        <taxon>Flavobacteriia</taxon>
        <taxon>Flavobacteriales</taxon>
        <taxon>Flavobacteriaceae</taxon>
    </lineage>
</organism>
<proteinExistence type="predicted"/>
<feature type="transmembrane region" description="Helical" evidence="5">
    <location>
        <begin position="160"/>
        <end position="180"/>
    </location>
</feature>
<dbReference type="AlphaFoldDB" id="A0A4Q9FDM7"/>
<evidence type="ECO:0000256" key="2">
    <source>
        <dbReference type="ARBA" id="ARBA00022692"/>
    </source>
</evidence>
<feature type="transmembrane region" description="Helical" evidence="5">
    <location>
        <begin position="44"/>
        <end position="62"/>
    </location>
</feature>
<evidence type="ECO:0000256" key="3">
    <source>
        <dbReference type="ARBA" id="ARBA00022989"/>
    </source>
</evidence>
<feature type="transmembrane region" description="Helical" evidence="5">
    <location>
        <begin position="67"/>
        <end position="83"/>
    </location>
</feature>
<dbReference type="Proteomes" id="UP000291142">
    <property type="component" value="Unassembled WGS sequence"/>
</dbReference>
<feature type="transmembrane region" description="Helical" evidence="5">
    <location>
        <begin position="300"/>
        <end position="318"/>
    </location>
</feature>
<keyword evidence="2 5" id="KW-0812">Transmembrane</keyword>
<gene>
    <name evidence="7" type="ORF">EYD45_14675</name>
</gene>
<dbReference type="GO" id="GO:0016874">
    <property type="term" value="F:ligase activity"/>
    <property type="evidence" value="ECO:0007669"/>
    <property type="project" value="UniProtKB-KW"/>
</dbReference>
<feature type="domain" description="O-antigen ligase-related" evidence="6">
    <location>
        <begin position="256"/>
        <end position="415"/>
    </location>
</feature>
<dbReference type="Pfam" id="PF04932">
    <property type="entry name" value="Wzy_C"/>
    <property type="match status" value="1"/>
</dbReference>
<feature type="transmembrane region" description="Helical" evidence="5">
    <location>
        <begin position="135"/>
        <end position="154"/>
    </location>
</feature>
<feature type="transmembrane region" description="Helical" evidence="5">
    <location>
        <begin position="12"/>
        <end position="32"/>
    </location>
</feature>